<keyword evidence="7" id="KW-0472">Membrane</keyword>
<name>A0A3S2Q9Y8_ORYJA</name>
<dbReference type="GO" id="GO:0070374">
    <property type="term" value="P:positive regulation of ERK1 and ERK2 cascade"/>
    <property type="evidence" value="ECO:0007669"/>
    <property type="project" value="TreeGrafter"/>
</dbReference>
<dbReference type="GO" id="GO:0005125">
    <property type="term" value="F:cytokine activity"/>
    <property type="evidence" value="ECO:0007669"/>
    <property type="project" value="UniProtKB-KW"/>
</dbReference>
<proteinExistence type="inferred from homology"/>
<accession>A0A3S2Q9Y8</accession>
<dbReference type="Pfam" id="PF15129">
    <property type="entry name" value="ALKL1_2"/>
    <property type="match status" value="1"/>
</dbReference>
<evidence type="ECO:0000256" key="7">
    <source>
        <dbReference type="ARBA" id="ARBA00023136"/>
    </source>
</evidence>
<evidence type="ECO:0000256" key="8">
    <source>
        <dbReference type="ARBA" id="ARBA00023157"/>
    </source>
</evidence>
<evidence type="ECO:0000313" key="11">
    <source>
        <dbReference type="EMBL" id="RVE75177.1"/>
    </source>
</evidence>
<evidence type="ECO:0000256" key="2">
    <source>
        <dbReference type="ARBA" id="ARBA00004613"/>
    </source>
</evidence>
<dbReference type="GO" id="GO:0005886">
    <property type="term" value="C:plasma membrane"/>
    <property type="evidence" value="ECO:0007669"/>
    <property type="project" value="UniProtKB-SubCell"/>
</dbReference>
<dbReference type="GO" id="GO:0030971">
    <property type="term" value="F:receptor tyrosine kinase binding"/>
    <property type="evidence" value="ECO:0007669"/>
    <property type="project" value="InterPro"/>
</dbReference>
<keyword evidence="6" id="KW-0732">Signal</keyword>
<dbReference type="Proteomes" id="UP000283210">
    <property type="component" value="Chromosome 2"/>
</dbReference>
<dbReference type="OrthoDB" id="9807651at2759"/>
<evidence type="ECO:0000313" key="12">
    <source>
        <dbReference type="Proteomes" id="UP000283210"/>
    </source>
</evidence>
<dbReference type="EMBL" id="CM012438">
    <property type="protein sequence ID" value="RVE75177.1"/>
    <property type="molecule type" value="Genomic_DNA"/>
</dbReference>
<organism evidence="11 12">
    <name type="scientific">Oryzias javanicus</name>
    <name type="common">Javanese ricefish</name>
    <name type="synonym">Aplocheilus javanicus</name>
    <dbReference type="NCBI Taxonomy" id="123683"/>
    <lineage>
        <taxon>Eukaryota</taxon>
        <taxon>Metazoa</taxon>
        <taxon>Chordata</taxon>
        <taxon>Craniata</taxon>
        <taxon>Vertebrata</taxon>
        <taxon>Euteleostomi</taxon>
        <taxon>Actinopterygii</taxon>
        <taxon>Neopterygii</taxon>
        <taxon>Teleostei</taxon>
        <taxon>Neoteleostei</taxon>
        <taxon>Acanthomorphata</taxon>
        <taxon>Ovalentaria</taxon>
        <taxon>Atherinomorphae</taxon>
        <taxon>Beloniformes</taxon>
        <taxon>Adrianichthyidae</taxon>
        <taxon>Oryziinae</taxon>
        <taxon>Oryzias</taxon>
    </lineage>
</organism>
<keyword evidence="3" id="KW-1003">Cell membrane</keyword>
<comment type="similarity">
    <text evidence="9">Belongs to the ALKAL family.</text>
</comment>
<feature type="compositionally biased region" description="Basic residues" evidence="10">
    <location>
        <begin position="22"/>
        <end position="48"/>
    </location>
</feature>
<reference evidence="11 12" key="2">
    <citation type="submission" date="2019-01" db="EMBL/GenBank/DDBJ databases">
        <title>A chromosome length genome reference of the Java medaka (oryzias javanicus).</title>
        <authorList>
            <person name="Herpin A."/>
            <person name="Takehana Y."/>
            <person name="Naruse K."/>
            <person name="Ansai S."/>
            <person name="Kawaguchi M."/>
        </authorList>
    </citation>
    <scope>NUCLEOTIDE SEQUENCE [LARGE SCALE GENOMIC DNA]</scope>
    <source>
        <strain evidence="11">RS831</strain>
        <tissue evidence="11">Whole body</tissue>
    </source>
</reference>
<evidence type="ECO:0000256" key="1">
    <source>
        <dbReference type="ARBA" id="ARBA00004236"/>
    </source>
</evidence>
<evidence type="ECO:0000256" key="5">
    <source>
        <dbReference type="ARBA" id="ARBA00022525"/>
    </source>
</evidence>
<dbReference type="GO" id="GO:0070378">
    <property type="term" value="P:positive regulation of ERK5 cascade"/>
    <property type="evidence" value="ECO:0007669"/>
    <property type="project" value="TreeGrafter"/>
</dbReference>
<gene>
    <name evidence="11" type="ORF">OJAV_G00014150</name>
</gene>
<reference evidence="11 12" key="1">
    <citation type="submission" date="2018-11" db="EMBL/GenBank/DDBJ databases">
        <authorList>
            <person name="Lopez-Roques C."/>
            <person name="Donnadieu C."/>
            <person name="Bouchez O."/>
            <person name="Klopp C."/>
            <person name="Cabau C."/>
            <person name="Zahm M."/>
        </authorList>
    </citation>
    <scope>NUCLEOTIDE SEQUENCE [LARGE SCALE GENOMIC DNA]</scope>
    <source>
        <strain evidence="11">RS831</strain>
        <tissue evidence="11">Whole body</tissue>
    </source>
</reference>
<feature type="compositionally biased region" description="Basic and acidic residues" evidence="10">
    <location>
        <begin position="105"/>
        <end position="120"/>
    </location>
</feature>
<dbReference type="AlphaFoldDB" id="A0A3S2Q9Y8"/>
<protein>
    <recommendedName>
        <fullName evidence="13">ALK and LTK ligand 1</fullName>
    </recommendedName>
</protein>
<feature type="compositionally biased region" description="Basic and acidic residues" evidence="10">
    <location>
        <begin position="1"/>
        <end position="17"/>
    </location>
</feature>
<dbReference type="InterPro" id="IPR029364">
    <property type="entry name" value="ALKL1/2"/>
</dbReference>
<evidence type="ECO:0008006" key="13">
    <source>
        <dbReference type="Google" id="ProtNLM"/>
    </source>
</evidence>
<keyword evidence="12" id="KW-1185">Reference proteome</keyword>
<dbReference type="PANTHER" id="PTHR28676">
    <property type="entry name" value="ALK AND LTK LIGAND 2-RELATED"/>
    <property type="match status" value="1"/>
</dbReference>
<feature type="region of interest" description="Disordered" evidence="10">
    <location>
        <begin position="1"/>
        <end position="54"/>
    </location>
</feature>
<dbReference type="GO" id="GO:0030298">
    <property type="term" value="F:receptor signaling protein tyrosine kinase activator activity"/>
    <property type="evidence" value="ECO:0007669"/>
    <property type="project" value="InterPro"/>
</dbReference>
<evidence type="ECO:0000256" key="10">
    <source>
        <dbReference type="SAM" id="MobiDB-lite"/>
    </source>
</evidence>
<evidence type="ECO:0000256" key="6">
    <source>
        <dbReference type="ARBA" id="ARBA00022729"/>
    </source>
</evidence>
<dbReference type="GO" id="GO:0005615">
    <property type="term" value="C:extracellular space"/>
    <property type="evidence" value="ECO:0007669"/>
    <property type="project" value="UniProtKB-KW"/>
</dbReference>
<keyword evidence="8" id="KW-1015">Disulfide bond</keyword>
<evidence type="ECO:0000256" key="9">
    <source>
        <dbReference type="ARBA" id="ARBA00033741"/>
    </source>
</evidence>
<evidence type="ECO:0000256" key="4">
    <source>
        <dbReference type="ARBA" id="ARBA00022514"/>
    </source>
</evidence>
<sequence length="211" mass="24394">MRLRREGPAYRELRHDAATSSRPRRDRRRRSDRIQKTVRRPGRRRRTEARHEERSPVMLLLRPPLLSALLLFLLLLLVLLAAGRCAAAPRHRGGSGARLRGSGARAERSRDAHDAVEQAGRKQRNPVRLTGRGSRRNRQPHGTGSHSRDSHQKEKFIIHLTGPLYFDPKCRKQFYRLYNNTRECTVPAYYKRCAQLLIQLAKNPRCAVKTS</sequence>
<comment type="subcellular location">
    <subcellularLocation>
        <location evidence="1">Cell membrane</location>
    </subcellularLocation>
    <subcellularLocation>
        <location evidence="2">Secreted</location>
    </subcellularLocation>
</comment>
<feature type="region of interest" description="Disordered" evidence="10">
    <location>
        <begin position="89"/>
        <end position="152"/>
    </location>
</feature>
<keyword evidence="4" id="KW-0202">Cytokine</keyword>
<dbReference type="PANTHER" id="PTHR28676:SF2">
    <property type="entry name" value="ALK AND LTK LIGAND 2"/>
    <property type="match status" value="1"/>
</dbReference>
<keyword evidence="5" id="KW-0964">Secreted</keyword>
<evidence type="ECO:0000256" key="3">
    <source>
        <dbReference type="ARBA" id="ARBA00022475"/>
    </source>
</evidence>